<dbReference type="Pfam" id="PF22807">
    <property type="entry name" value="TrAA12"/>
    <property type="match status" value="1"/>
</dbReference>
<dbReference type="OrthoDB" id="9811395at2"/>
<organism evidence="3 4">
    <name type="scientific">Ekhidna lutea</name>
    <dbReference type="NCBI Taxonomy" id="447679"/>
    <lineage>
        <taxon>Bacteria</taxon>
        <taxon>Pseudomonadati</taxon>
        <taxon>Bacteroidota</taxon>
        <taxon>Cytophagia</taxon>
        <taxon>Cytophagales</taxon>
        <taxon>Reichenbachiellaceae</taxon>
        <taxon>Ekhidna</taxon>
    </lineage>
</organism>
<feature type="signal peptide" evidence="1">
    <location>
        <begin position="1"/>
        <end position="20"/>
    </location>
</feature>
<dbReference type="RefSeq" id="WP_089357760.1">
    <property type="nucleotide sequence ID" value="NZ_FZPD01000005.1"/>
</dbReference>
<dbReference type="Gene3D" id="2.120.10.30">
    <property type="entry name" value="TolB, C-terminal domain"/>
    <property type="match status" value="1"/>
</dbReference>
<evidence type="ECO:0000313" key="4">
    <source>
        <dbReference type="Proteomes" id="UP000198393"/>
    </source>
</evidence>
<keyword evidence="4" id="KW-1185">Reference proteome</keyword>
<dbReference type="PANTHER" id="PTHR33546:SF1">
    <property type="entry name" value="LARGE, MULTIFUNCTIONAL SECRETED PROTEIN"/>
    <property type="match status" value="1"/>
</dbReference>
<dbReference type="EMBL" id="FZPD01000005">
    <property type="protein sequence ID" value="SNT27084.1"/>
    <property type="molecule type" value="Genomic_DNA"/>
</dbReference>
<dbReference type="SUPFAM" id="SSF50952">
    <property type="entry name" value="Soluble quinoprotein glucose dehydrogenase"/>
    <property type="match status" value="1"/>
</dbReference>
<dbReference type="Proteomes" id="UP000198393">
    <property type="component" value="Unassembled WGS sequence"/>
</dbReference>
<evidence type="ECO:0000259" key="2">
    <source>
        <dbReference type="Pfam" id="PF22807"/>
    </source>
</evidence>
<sequence>MNKGLILVLLIFGISCSSNNADSPVETDDKSTVDLTSNEGLNLDQVVLPEGFEISVFARVNNARAMVLTEKGTLFVSNRGGDKVYALKDTDGDGKADERYVIASDMRMPNGIAFRDGSLFVAEVSKLWRFDDIENNLDNPPKPVKIYDDYPTDGHHGWKYIAFGPDGKLYVPVGAPCNICESKNEMYASITRLDPDGSNREVYAHGVRNTVGFTWHPETGEMWFTDNGRDWLGNDEPPCELNRVAESGQHFGYPYCHGGYFKDPEFGHKRPCDDFVKPAQNLGPHVAPLGLKFCTSDAFPSEYKHKIFIAEHGSWNRDAEVGHTGHKITMVTEENGVGVSYEDFATGFLNKETNTAWARPVDIVFAADGAMLVSDDLAETIFRIVYNN</sequence>
<accession>A0A239LC19</accession>
<dbReference type="InterPro" id="IPR011041">
    <property type="entry name" value="Quinoprot_gluc/sorb_DH_b-prop"/>
</dbReference>
<dbReference type="InterPro" id="IPR054539">
    <property type="entry name" value="Beta-prop_PDH"/>
</dbReference>
<name>A0A239LC19_EKHLU</name>
<keyword evidence="1" id="KW-0732">Signal</keyword>
<evidence type="ECO:0000313" key="3">
    <source>
        <dbReference type="EMBL" id="SNT27084.1"/>
    </source>
</evidence>
<dbReference type="InterPro" id="IPR011042">
    <property type="entry name" value="6-blade_b-propeller_TolB-like"/>
</dbReference>
<reference evidence="3 4" key="1">
    <citation type="submission" date="2017-06" db="EMBL/GenBank/DDBJ databases">
        <authorList>
            <person name="Kim H.J."/>
            <person name="Triplett B.A."/>
        </authorList>
    </citation>
    <scope>NUCLEOTIDE SEQUENCE [LARGE SCALE GENOMIC DNA]</scope>
    <source>
        <strain evidence="3 4">DSM 19307</strain>
    </source>
</reference>
<dbReference type="PROSITE" id="PS51257">
    <property type="entry name" value="PROKAR_LIPOPROTEIN"/>
    <property type="match status" value="1"/>
</dbReference>
<feature type="chain" id="PRO_5012399092" evidence="1">
    <location>
        <begin position="21"/>
        <end position="388"/>
    </location>
</feature>
<gene>
    <name evidence="3" type="ORF">SAMN05421640_3077</name>
</gene>
<dbReference type="PANTHER" id="PTHR33546">
    <property type="entry name" value="LARGE, MULTIFUNCTIONAL SECRETED PROTEIN-RELATED"/>
    <property type="match status" value="1"/>
</dbReference>
<protein>
    <submittedName>
        <fullName evidence="3">Glucose/arabinose dehydrogenase, beta-propeller fold</fullName>
    </submittedName>
</protein>
<dbReference type="AlphaFoldDB" id="A0A239LC19"/>
<evidence type="ECO:0000256" key="1">
    <source>
        <dbReference type="SAM" id="SignalP"/>
    </source>
</evidence>
<proteinExistence type="predicted"/>
<feature type="domain" description="Pyrroloquinoline quinone-dependent pyranose dehydrogenase beta-propeller" evidence="2">
    <location>
        <begin position="48"/>
        <end position="384"/>
    </location>
</feature>